<dbReference type="PANTHER" id="PTHR10696:SF51">
    <property type="entry name" value="TRIMETHYLLYSINE DIOXYGENASE, MITOCHONDRIAL"/>
    <property type="match status" value="1"/>
</dbReference>
<gene>
    <name evidence="19" type="ORF">BN980_GECA02s02265g</name>
</gene>
<dbReference type="EC" id="1.14.11.8" evidence="5"/>
<dbReference type="Pfam" id="PF02668">
    <property type="entry name" value="TauD"/>
    <property type="match status" value="1"/>
</dbReference>
<dbReference type="STRING" id="1173061.A0A0J9X362"/>
<dbReference type="Proteomes" id="UP000242525">
    <property type="component" value="Unassembled WGS sequence"/>
</dbReference>
<accession>A0A0J9X362</accession>
<evidence type="ECO:0000256" key="4">
    <source>
        <dbReference type="ARBA" id="ARBA00008654"/>
    </source>
</evidence>
<dbReference type="EMBL" id="CCBN010000002">
    <property type="protein sequence ID" value="CDO51870.1"/>
    <property type="molecule type" value="Genomic_DNA"/>
</dbReference>
<evidence type="ECO:0000256" key="5">
    <source>
        <dbReference type="ARBA" id="ARBA00012267"/>
    </source>
</evidence>
<dbReference type="AlphaFoldDB" id="A0A0J9X362"/>
<evidence type="ECO:0000259" key="18">
    <source>
        <dbReference type="Pfam" id="PF06155"/>
    </source>
</evidence>
<dbReference type="InterPro" id="IPR003819">
    <property type="entry name" value="TauD/TfdA-like"/>
</dbReference>
<dbReference type="Gene3D" id="3.60.130.10">
    <property type="entry name" value="Clavaminate synthase-like"/>
    <property type="match status" value="1"/>
</dbReference>
<keyword evidence="6" id="KW-0479">Metal-binding</keyword>
<comment type="function">
    <text evidence="14">Converts trimethyllysine (TML) into hydroxytrimethyllysine (HTML).</text>
</comment>
<feature type="domain" description="TauD/TfdA-like" evidence="17">
    <location>
        <begin position="130"/>
        <end position="370"/>
    </location>
</feature>
<dbReference type="PANTHER" id="PTHR10696">
    <property type="entry name" value="GAMMA-BUTYROBETAINE HYDROXYLASE-RELATED"/>
    <property type="match status" value="1"/>
</dbReference>
<feature type="domain" description="Gamma-butyrobetaine hydroxylase-like N-terminal" evidence="18">
    <location>
        <begin position="13"/>
        <end position="97"/>
    </location>
</feature>
<evidence type="ECO:0000313" key="19">
    <source>
        <dbReference type="EMBL" id="CDO51870.1"/>
    </source>
</evidence>
<sequence length="394" mass="44865">MSLPNLTISKATFDDEQVSVHFSNGQVSKYHNIWLRDLCQCETDFHPQTKQRLLDTFEIPEDIKPASVEVASADGSAIKITWATADNHISEFPVDWLVLHSYNPVLVTEKTKHIERSLWNAAEIKQNWPAVEYSDVMAKESSVAEWARKIFVHGFCMVDNVPATPEDTEKLIERLSYIKPTHYGGFWDFTADLAKNDTAYTNLTLASHTDGTYWSDTPGLQLFHMLHHDGNGGENMLVDGFKAAEALKAQSPEAYDILSRTLIPAHSAGEEDVCITPTMPLPVFTHHNQTGELVQVRWNNSDRSVMDQWKDPADVVKFYKAIRLWNALLTSPEYEIQVKLKPDECLIFDNWRVLHGRLGFDGNRRMCGAYVNRDDFISRVRLLNLGRDEVIKSL</sequence>
<comment type="pathway">
    <text evidence="3">Amine and polyamine biosynthesis; carnitine biosynthesis.</text>
</comment>
<evidence type="ECO:0000256" key="9">
    <source>
        <dbReference type="ARBA" id="ARBA00023002"/>
    </source>
</evidence>
<evidence type="ECO:0000256" key="6">
    <source>
        <dbReference type="ARBA" id="ARBA00022723"/>
    </source>
</evidence>
<evidence type="ECO:0000256" key="8">
    <source>
        <dbReference type="ARBA" id="ARBA00022964"/>
    </source>
</evidence>
<keyword evidence="10" id="KW-0408">Iron</keyword>
<comment type="cofactor">
    <cofactor evidence="1">
        <name>Fe(2+)</name>
        <dbReference type="ChEBI" id="CHEBI:29033"/>
    </cofactor>
</comment>
<organism evidence="19 20">
    <name type="scientific">Geotrichum candidum</name>
    <name type="common">Oospora lactis</name>
    <name type="synonym">Dipodascus geotrichum</name>
    <dbReference type="NCBI Taxonomy" id="1173061"/>
    <lineage>
        <taxon>Eukaryota</taxon>
        <taxon>Fungi</taxon>
        <taxon>Dikarya</taxon>
        <taxon>Ascomycota</taxon>
        <taxon>Saccharomycotina</taxon>
        <taxon>Dipodascomycetes</taxon>
        <taxon>Dipodascales</taxon>
        <taxon>Dipodascaceae</taxon>
        <taxon>Geotrichum</taxon>
    </lineage>
</organism>
<dbReference type="GO" id="GO:0005739">
    <property type="term" value="C:mitochondrion"/>
    <property type="evidence" value="ECO:0007669"/>
    <property type="project" value="TreeGrafter"/>
</dbReference>
<comment type="caution">
    <text evidence="19">The sequence shown here is derived from an EMBL/GenBank/DDBJ whole genome shotgun (WGS) entry which is preliminary data.</text>
</comment>
<dbReference type="OrthoDB" id="408743at2759"/>
<dbReference type="Gene3D" id="3.30.2020.30">
    <property type="match status" value="1"/>
</dbReference>
<dbReference type="SUPFAM" id="SSF51197">
    <property type="entry name" value="Clavaminate synthase-like"/>
    <property type="match status" value="1"/>
</dbReference>
<keyword evidence="8" id="KW-0223">Dioxygenase</keyword>
<evidence type="ECO:0000256" key="14">
    <source>
        <dbReference type="ARBA" id="ARBA00046008"/>
    </source>
</evidence>
<dbReference type="CDD" id="cd00250">
    <property type="entry name" value="CAS_like"/>
    <property type="match status" value="1"/>
</dbReference>
<dbReference type="InterPro" id="IPR050411">
    <property type="entry name" value="AlphaKG_dependent_hydroxylases"/>
</dbReference>
<comment type="similarity">
    <text evidence="4">Belongs to the gamma-BBH/TMLD family.</text>
</comment>
<dbReference type="UniPathway" id="UPA00118"/>
<evidence type="ECO:0000256" key="16">
    <source>
        <dbReference type="ARBA" id="ARBA00071191"/>
    </source>
</evidence>
<evidence type="ECO:0000256" key="13">
    <source>
        <dbReference type="ARBA" id="ARBA00032283"/>
    </source>
</evidence>
<dbReference type="InterPro" id="IPR038492">
    <property type="entry name" value="GBBH-like_N_sf"/>
</dbReference>
<evidence type="ECO:0000256" key="7">
    <source>
        <dbReference type="ARBA" id="ARBA00022873"/>
    </source>
</evidence>
<dbReference type="GO" id="GO:0005506">
    <property type="term" value="F:iron ion binding"/>
    <property type="evidence" value="ECO:0007669"/>
    <property type="project" value="InterPro"/>
</dbReference>
<name>A0A0J9X362_GEOCN</name>
<evidence type="ECO:0000313" key="20">
    <source>
        <dbReference type="Proteomes" id="UP000242525"/>
    </source>
</evidence>
<keyword evidence="20" id="KW-1185">Reference proteome</keyword>
<dbReference type="InterPro" id="IPR042098">
    <property type="entry name" value="TauD-like_sf"/>
</dbReference>
<reference evidence="19" key="1">
    <citation type="submission" date="2014-03" db="EMBL/GenBank/DDBJ databases">
        <authorList>
            <person name="Casaregola S."/>
        </authorList>
    </citation>
    <scope>NUCLEOTIDE SEQUENCE [LARGE SCALE GENOMIC DNA]</scope>
    <source>
        <strain evidence="19">CLIB 918</strain>
    </source>
</reference>
<proteinExistence type="inferred from homology"/>
<evidence type="ECO:0000256" key="11">
    <source>
        <dbReference type="ARBA" id="ARBA00030363"/>
    </source>
</evidence>
<evidence type="ECO:0000256" key="1">
    <source>
        <dbReference type="ARBA" id="ARBA00001954"/>
    </source>
</evidence>
<evidence type="ECO:0000256" key="15">
    <source>
        <dbReference type="ARBA" id="ARBA00049334"/>
    </source>
</evidence>
<evidence type="ECO:0000256" key="3">
    <source>
        <dbReference type="ARBA" id="ARBA00005022"/>
    </source>
</evidence>
<evidence type="ECO:0000256" key="12">
    <source>
        <dbReference type="ARBA" id="ARBA00031778"/>
    </source>
</evidence>
<dbReference type="FunFam" id="3.60.130.10:FF:000001">
    <property type="entry name" value="Trimethyllysine dioxygenase, mitochondrial"/>
    <property type="match status" value="1"/>
</dbReference>
<evidence type="ECO:0000256" key="2">
    <source>
        <dbReference type="ARBA" id="ARBA00001961"/>
    </source>
</evidence>
<comment type="cofactor">
    <cofactor evidence="2">
        <name>L-ascorbate</name>
        <dbReference type="ChEBI" id="CHEBI:38290"/>
    </cofactor>
</comment>
<dbReference type="GO" id="GO:0050353">
    <property type="term" value="F:trimethyllysine dioxygenase activity"/>
    <property type="evidence" value="ECO:0007669"/>
    <property type="project" value="UniProtKB-EC"/>
</dbReference>
<protein>
    <recommendedName>
        <fullName evidence="16">Trimethyllysine dioxygenase</fullName>
        <ecNumber evidence="5">1.14.11.8</ecNumber>
    </recommendedName>
    <alternativeName>
        <fullName evidence="12">Epsilon-trimethyllysine 2-oxoglutarate dioxygenase</fullName>
    </alternativeName>
    <alternativeName>
        <fullName evidence="11">TML hydroxylase</fullName>
    </alternativeName>
    <alternativeName>
        <fullName evidence="13">TML-alpha-ketoglutarate dioxygenase</fullName>
    </alternativeName>
</protein>
<dbReference type="InterPro" id="IPR012776">
    <property type="entry name" value="Trimethyllysine_dOase"/>
</dbReference>
<dbReference type="GO" id="GO:0045329">
    <property type="term" value="P:carnitine biosynthetic process"/>
    <property type="evidence" value="ECO:0007669"/>
    <property type="project" value="UniProtKB-UniPathway"/>
</dbReference>
<dbReference type="InterPro" id="IPR010376">
    <property type="entry name" value="GBBH-like_N"/>
</dbReference>
<dbReference type="NCBIfam" id="TIGR02410">
    <property type="entry name" value="carnitine_TMLD"/>
    <property type="match status" value="1"/>
</dbReference>
<keyword evidence="9" id="KW-0560">Oxidoreductase</keyword>
<dbReference type="Pfam" id="PF06155">
    <property type="entry name" value="GBBH-like_N"/>
    <property type="match status" value="1"/>
</dbReference>
<comment type="catalytic activity">
    <reaction evidence="15">
        <text>N(6),N(6),N(6)-trimethyl-L-lysine + 2-oxoglutarate + O2 = (3S)-3-hydroxy-N(6),N(6),N(6)-trimethyl-L-lysine + succinate + CO2</text>
        <dbReference type="Rhea" id="RHEA:14181"/>
        <dbReference type="ChEBI" id="CHEBI:15379"/>
        <dbReference type="ChEBI" id="CHEBI:16526"/>
        <dbReference type="ChEBI" id="CHEBI:16810"/>
        <dbReference type="ChEBI" id="CHEBI:30031"/>
        <dbReference type="ChEBI" id="CHEBI:58100"/>
        <dbReference type="ChEBI" id="CHEBI:141499"/>
        <dbReference type="EC" id="1.14.11.8"/>
    </reaction>
</comment>
<evidence type="ECO:0000256" key="10">
    <source>
        <dbReference type="ARBA" id="ARBA00023004"/>
    </source>
</evidence>
<dbReference type="FunFam" id="3.30.2020.30:FF:000002">
    <property type="entry name" value="Putative gamma-butyrobetaine dioxygenase"/>
    <property type="match status" value="1"/>
</dbReference>
<evidence type="ECO:0000259" key="17">
    <source>
        <dbReference type="Pfam" id="PF02668"/>
    </source>
</evidence>
<keyword evidence="7" id="KW-0124">Carnitine biosynthesis</keyword>